<comment type="similarity">
    <text evidence="2">Belongs to the EamA transporter family.</text>
</comment>
<evidence type="ECO:0000256" key="5">
    <source>
        <dbReference type="ARBA" id="ARBA00022692"/>
    </source>
</evidence>
<organism evidence="11 12">
    <name type="scientific">Cohaesibacter celericrescens</name>
    <dbReference type="NCBI Taxonomy" id="2067669"/>
    <lineage>
        <taxon>Bacteria</taxon>
        <taxon>Pseudomonadati</taxon>
        <taxon>Pseudomonadota</taxon>
        <taxon>Alphaproteobacteria</taxon>
        <taxon>Hyphomicrobiales</taxon>
        <taxon>Cohaesibacteraceae</taxon>
    </lineage>
</organism>
<dbReference type="EMBL" id="PKUQ01000016">
    <property type="protein sequence ID" value="PLW77375.1"/>
    <property type="molecule type" value="Genomic_DNA"/>
</dbReference>
<evidence type="ECO:0000256" key="1">
    <source>
        <dbReference type="ARBA" id="ARBA00004651"/>
    </source>
</evidence>
<evidence type="ECO:0000313" key="12">
    <source>
        <dbReference type="Proteomes" id="UP000234881"/>
    </source>
</evidence>
<dbReference type="NCBIfam" id="TIGR00688">
    <property type="entry name" value="rarD"/>
    <property type="match status" value="1"/>
</dbReference>
<evidence type="ECO:0000256" key="9">
    <source>
        <dbReference type="SAM" id="Phobius"/>
    </source>
</evidence>
<feature type="transmembrane region" description="Helical" evidence="9">
    <location>
        <begin position="169"/>
        <end position="187"/>
    </location>
</feature>
<keyword evidence="12" id="KW-1185">Reference proteome</keyword>
<dbReference type="PANTHER" id="PTHR22911">
    <property type="entry name" value="ACYL-MALONYL CONDENSING ENZYME-RELATED"/>
    <property type="match status" value="1"/>
</dbReference>
<evidence type="ECO:0000256" key="2">
    <source>
        <dbReference type="ARBA" id="ARBA00007362"/>
    </source>
</evidence>
<comment type="subcellular location">
    <subcellularLocation>
        <location evidence="1">Cell membrane</location>
        <topology evidence="1">Multi-pass membrane protein</topology>
    </subcellularLocation>
</comment>
<dbReference type="InterPro" id="IPR037185">
    <property type="entry name" value="EmrE-like"/>
</dbReference>
<dbReference type="OrthoDB" id="369870at2"/>
<feature type="transmembrane region" description="Helical" evidence="9">
    <location>
        <begin position="193"/>
        <end position="208"/>
    </location>
</feature>
<feature type="region of interest" description="Disordered" evidence="8">
    <location>
        <begin position="16"/>
        <end position="42"/>
    </location>
</feature>
<evidence type="ECO:0000256" key="7">
    <source>
        <dbReference type="ARBA" id="ARBA00023136"/>
    </source>
</evidence>
<evidence type="ECO:0000256" key="4">
    <source>
        <dbReference type="ARBA" id="ARBA00022475"/>
    </source>
</evidence>
<name>A0A2N5XSE8_9HYPH</name>
<evidence type="ECO:0000313" key="11">
    <source>
        <dbReference type="EMBL" id="PLW77375.1"/>
    </source>
</evidence>
<dbReference type="Pfam" id="PF00892">
    <property type="entry name" value="EamA"/>
    <property type="match status" value="1"/>
</dbReference>
<keyword evidence="5 9" id="KW-0812">Transmembrane</keyword>
<feature type="transmembrane region" description="Helical" evidence="9">
    <location>
        <begin position="220"/>
        <end position="240"/>
    </location>
</feature>
<dbReference type="InterPro" id="IPR000620">
    <property type="entry name" value="EamA_dom"/>
</dbReference>
<keyword evidence="3" id="KW-0813">Transport</keyword>
<feature type="domain" description="EamA" evidence="10">
    <location>
        <begin position="49"/>
        <end position="183"/>
    </location>
</feature>
<protein>
    <submittedName>
        <fullName evidence="11">EamA family transporter RarD</fullName>
    </submittedName>
</protein>
<evidence type="ECO:0000256" key="3">
    <source>
        <dbReference type="ARBA" id="ARBA00022448"/>
    </source>
</evidence>
<accession>A0A2N5XSE8</accession>
<feature type="transmembrane region" description="Helical" evidence="9">
    <location>
        <begin position="145"/>
        <end position="162"/>
    </location>
</feature>
<reference evidence="11 12" key="1">
    <citation type="submission" date="2018-01" db="EMBL/GenBank/DDBJ databases">
        <title>The draft genome sequence of Cohaesibacter sp. H1304.</title>
        <authorList>
            <person name="Wang N.-N."/>
            <person name="Du Z.-J."/>
        </authorList>
    </citation>
    <scope>NUCLEOTIDE SEQUENCE [LARGE SCALE GENOMIC DNA]</scope>
    <source>
        <strain evidence="11 12">H1304</strain>
    </source>
</reference>
<feature type="transmembrane region" description="Helical" evidence="9">
    <location>
        <begin position="283"/>
        <end position="302"/>
    </location>
</feature>
<keyword evidence="6 9" id="KW-1133">Transmembrane helix</keyword>
<sequence length="343" mass="37978">MSLNFRCWQVVPARQQNRADVSQPSDFSGEQPANGPTSYGDRSDKEARLGVLAAFAAYGSWGTLTLYYAALSHVPSIEVVANRVSWSLLLLGLFFLVRKRWGEVWLALINPKVFWVLLATSVLISINWLTYIWAVSVGHATEASLGYFIVPLLNVAMGYVFLSERLSRLQIAAIILAVAAILLQLVLLGTLPVVSLVVAFTFGTYGYLRKIVPVGPNLGLLIELLFVAPFAISYVIYVQMTGEGHLSIADPTTSLLLLFTGVVTYLPLMWFSAGAKRLRLSTLGIMQYMNPTIQFLIAVFVLQEDVSMSKLATFALIWLSVLVYSYDAILSSRQRRNERALQA</sequence>
<dbReference type="AlphaFoldDB" id="A0A2N5XSE8"/>
<keyword evidence="4" id="KW-1003">Cell membrane</keyword>
<feature type="transmembrane region" description="Helical" evidence="9">
    <location>
        <begin position="252"/>
        <end position="271"/>
    </location>
</feature>
<evidence type="ECO:0000256" key="6">
    <source>
        <dbReference type="ARBA" id="ARBA00022989"/>
    </source>
</evidence>
<keyword evidence="7 9" id="KW-0472">Membrane</keyword>
<dbReference type="PANTHER" id="PTHR22911:SF137">
    <property type="entry name" value="SOLUTE CARRIER FAMILY 35 MEMBER G2-RELATED"/>
    <property type="match status" value="1"/>
</dbReference>
<evidence type="ECO:0000256" key="8">
    <source>
        <dbReference type="SAM" id="MobiDB-lite"/>
    </source>
</evidence>
<feature type="transmembrane region" description="Helical" evidence="9">
    <location>
        <begin position="308"/>
        <end position="329"/>
    </location>
</feature>
<evidence type="ECO:0000259" key="10">
    <source>
        <dbReference type="Pfam" id="PF00892"/>
    </source>
</evidence>
<dbReference type="SUPFAM" id="SSF103481">
    <property type="entry name" value="Multidrug resistance efflux transporter EmrE"/>
    <property type="match status" value="2"/>
</dbReference>
<dbReference type="InterPro" id="IPR004626">
    <property type="entry name" value="RarD"/>
</dbReference>
<feature type="transmembrane region" description="Helical" evidence="9">
    <location>
        <begin position="83"/>
        <end position="101"/>
    </location>
</feature>
<proteinExistence type="inferred from homology"/>
<dbReference type="Proteomes" id="UP000234881">
    <property type="component" value="Unassembled WGS sequence"/>
</dbReference>
<dbReference type="GO" id="GO:0005886">
    <property type="term" value="C:plasma membrane"/>
    <property type="evidence" value="ECO:0007669"/>
    <property type="project" value="UniProtKB-SubCell"/>
</dbReference>
<feature type="compositionally biased region" description="Polar residues" evidence="8">
    <location>
        <begin position="16"/>
        <end position="28"/>
    </location>
</feature>
<feature type="transmembrane region" description="Helical" evidence="9">
    <location>
        <begin position="49"/>
        <end position="71"/>
    </location>
</feature>
<feature type="transmembrane region" description="Helical" evidence="9">
    <location>
        <begin position="113"/>
        <end position="133"/>
    </location>
</feature>
<comment type="caution">
    <text evidence="11">The sequence shown here is derived from an EMBL/GenBank/DDBJ whole genome shotgun (WGS) entry which is preliminary data.</text>
</comment>
<gene>
    <name evidence="11" type="primary">rarD</name>
    <name evidence="11" type="ORF">C0081_08520</name>
</gene>